<evidence type="ECO:0000256" key="1">
    <source>
        <dbReference type="ARBA" id="ARBA00022729"/>
    </source>
</evidence>
<feature type="signal peptide" evidence="2">
    <location>
        <begin position="1"/>
        <end position="35"/>
    </location>
</feature>
<dbReference type="Proteomes" id="UP000254259">
    <property type="component" value="Chromosome CBM2636"/>
</dbReference>
<organism evidence="4 5">
    <name type="scientific">Cupriavidus taiwanensis</name>
    <dbReference type="NCBI Taxonomy" id="164546"/>
    <lineage>
        <taxon>Bacteria</taxon>
        <taxon>Pseudomonadati</taxon>
        <taxon>Pseudomonadota</taxon>
        <taxon>Betaproteobacteria</taxon>
        <taxon>Burkholderiales</taxon>
        <taxon>Burkholderiaceae</taxon>
        <taxon>Cupriavidus</taxon>
    </lineage>
</organism>
<dbReference type="InterPro" id="IPR050263">
    <property type="entry name" value="Bact_Fimbrial_Adh_Pro"/>
</dbReference>
<dbReference type="PANTHER" id="PTHR33420:SF3">
    <property type="entry name" value="FIMBRIAL SUBUNIT ELFA"/>
    <property type="match status" value="1"/>
</dbReference>
<keyword evidence="1 2" id="KW-0732">Signal</keyword>
<dbReference type="InterPro" id="IPR000259">
    <property type="entry name" value="Adhesion_dom_fimbrial"/>
</dbReference>
<dbReference type="GO" id="GO:0043709">
    <property type="term" value="P:cell adhesion involved in single-species biofilm formation"/>
    <property type="evidence" value="ECO:0007669"/>
    <property type="project" value="TreeGrafter"/>
</dbReference>
<dbReference type="SUPFAM" id="SSF49401">
    <property type="entry name" value="Bacterial adhesins"/>
    <property type="match status" value="1"/>
</dbReference>
<sequence>MTSCVHRKQANRWIAALRLCALLLWSMSLASPATADCIVTSGNPGTATISLPATISVPRDTPAGTVLYDSNWVAAGPVNISCSGTFQYTYGYASPMQLVPGYSNVYQTTVAGIGIKAGWANWMSGTPGIDSAPLASPPVSQAITNQAWTPYGPMSRYRMQMVVTGPVRPGTVTLPPLLAQASYGSLTVAQLMISGNTQIIAPACTVQTPSLTVNMPPLSASAFQATGSTAGQTAFRLLLSCSGPTAIAMTLTDATQPGNTGSNLSLASGSSAGGVAYQILYNGTPMSFGPASAVAGNLHQFNVGTVTGASDMQVPLTARYIRTGTVTPGTANAAATFTMSYQ</sequence>
<proteinExistence type="predicted"/>
<gene>
    <name evidence="4" type="ORF">CBM2636_10454</name>
</gene>
<evidence type="ECO:0000313" key="4">
    <source>
        <dbReference type="EMBL" id="SPD63438.1"/>
    </source>
</evidence>
<dbReference type="Pfam" id="PF00419">
    <property type="entry name" value="Fimbrial"/>
    <property type="match status" value="1"/>
</dbReference>
<protein>
    <recommendedName>
        <fullName evidence="3">Fimbrial-type adhesion domain-containing protein</fullName>
    </recommendedName>
</protein>
<evidence type="ECO:0000313" key="5">
    <source>
        <dbReference type="Proteomes" id="UP000254259"/>
    </source>
</evidence>
<dbReference type="GO" id="GO:0009289">
    <property type="term" value="C:pilus"/>
    <property type="evidence" value="ECO:0007669"/>
    <property type="project" value="InterPro"/>
</dbReference>
<dbReference type="Gene3D" id="2.60.40.3310">
    <property type="match status" value="1"/>
</dbReference>
<feature type="domain" description="Fimbrial-type adhesion" evidence="3">
    <location>
        <begin position="198"/>
        <end position="342"/>
    </location>
</feature>
<accession>A0A9Q7XMJ0</accession>
<dbReference type="AlphaFoldDB" id="A0A9Q7XMJ0"/>
<dbReference type="PANTHER" id="PTHR33420">
    <property type="entry name" value="FIMBRIAL SUBUNIT ELFA-RELATED"/>
    <property type="match status" value="1"/>
</dbReference>
<reference evidence="4 5" key="1">
    <citation type="submission" date="2018-01" db="EMBL/GenBank/DDBJ databases">
        <authorList>
            <person name="Clerissi C."/>
        </authorList>
    </citation>
    <scope>NUCLEOTIDE SEQUENCE [LARGE SCALE GENOMIC DNA]</scope>
    <source>
        <strain evidence="4">Cupriavidus taiwanensis SWF 66322</strain>
    </source>
</reference>
<dbReference type="InterPro" id="IPR008966">
    <property type="entry name" value="Adhesion_dom_sf"/>
</dbReference>
<dbReference type="RefSeq" id="WP_115708113.1">
    <property type="nucleotide sequence ID" value="NZ_LT984813.1"/>
</dbReference>
<evidence type="ECO:0000256" key="2">
    <source>
        <dbReference type="SAM" id="SignalP"/>
    </source>
</evidence>
<name>A0A9Q7XMJ0_9BURK</name>
<dbReference type="EMBL" id="LT984813">
    <property type="protein sequence ID" value="SPD63438.1"/>
    <property type="molecule type" value="Genomic_DNA"/>
</dbReference>
<feature type="chain" id="PRO_5040121965" description="Fimbrial-type adhesion domain-containing protein" evidence="2">
    <location>
        <begin position="36"/>
        <end position="342"/>
    </location>
</feature>
<dbReference type="Gene3D" id="2.60.40.1090">
    <property type="entry name" value="Fimbrial-type adhesion domain"/>
    <property type="match status" value="1"/>
</dbReference>
<dbReference type="InterPro" id="IPR036937">
    <property type="entry name" value="Adhesion_dom_fimbrial_sf"/>
</dbReference>
<evidence type="ECO:0000259" key="3">
    <source>
        <dbReference type="Pfam" id="PF00419"/>
    </source>
</evidence>